<feature type="transmembrane region" description="Helical" evidence="1">
    <location>
        <begin position="107"/>
        <end position="131"/>
    </location>
</feature>
<keyword evidence="1" id="KW-0472">Membrane</keyword>
<feature type="transmembrane region" description="Helical" evidence="1">
    <location>
        <begin position="152"/>
        <end position="175"/>
    </location>
</feature>
<sequence length="253" mass="28972">MPRVNITFPLFWIKEPLTPPVVAAFFLHRTPETIIVLCFNLMLAVFGIHVILTKSSSLGSFKWYLINQFVVSQSLDIGILLHSPVFMGSYVAFFSTGVYTYIATDPLSYFVAFLGFTWFFHSLTSVFLSLFNRFVFIFRPHLQERLNKKKTLFYILMLHVFFDGMFAWACTASFMDHDTMVKRAHADSVLAQSGAFLVFFLLPVIAICACWAFAVDNSTNAVNIALQFFVLNGISDMLIMMYFVKPYKIRSSE</sequence>
<accession>A0A7E4UYY3</accession>
<name>A0A7E4UYY3_PANRE</name>
<protein>
    <submittedName>
        <fullName evidence="3">G protein-coupled receptor</fullName>
    </submittedName>
</protein>
<organism evidence="2 3">
    <name type="scientific">Panagrellus redivivus</name>
    <name type="common">Microworm</name>
    <dbReference type="NCBI Taxonomy" id="6233"/>
    <lineage>
        <taxon>Eukaryota</taxon>
        <taxon>Metazoa</taxon>
        <taxon>Ecdysozoa</taxon>
        <taxon>Nematoda</taxon>
        <taxon>Chromadorea</taxon>
        <taxon>Rhabditida</taxon>
        <taxon>Tylenchina</taxon>
        <taxon>Panagrolaimomorpha</taxon>
        <taxon>Panagrolaimoidea</taxon>
        <taxon>Panagrolaimidae</taxon>
        <taxon>Panagrellus</taxon>
    </lineage>
</organism>
<evidence type="ECO:0000313" key="3">
    <source>
        <dbReference type="WBParaSite" id="Pan_g1418.t1"/>
    </source>
</evidence>
<proteinExistence type="predicted"/>
<keyword evidence="2" id="KW-1185">Reference proteome</keyword>
<feature type="transmembrane region" description="Helical" evidence="1">
    <location>
        <begin position="221"/>
        <end position="244"/>
    </location>
</feature>
<keyword evidence="1" id="KW-0812">Transmembrane</keyword>
<feature type="transmembrane region" description="Helical" evidence="1">
    <location>
        <begin position="34"/>
        <end position="52"/>
    </location>
</feature>
<evidence type="ECO:0000256" key="1">
    <source>
        <dbReference type="SAM" id="Phobius"/>
    </source>
</evidence>
<reference evidence="3" key="2">
    <citation type="submission" date="2020-10" db="UniProtKB">
        <authorList>
            <consortium name="WormBaseParasite"/>
        </authorList>
    </citation>
    <scope>IDENTIFICATION</scope>
</reference>
<dbReference type="Proteomes" id="UP000492821">
    <property type="component" value="Unassembled WGS sequence"/>
</dbReference>
<keyword evidence="1" id="KW-1133">Transmembrane helix</keyword>
<dbReference type="AlphaFoldDB" id="A0A7E4UYY3"/>
<evidence type="ECO:0000313" key="2">
    <source>
        <dbReference type="Proteomes" id="UP000492821"/>
    </source>
</evidence>
<dbReference type="WBParaSite" id="Pan_g1418.t1">
    <property type="protein sequence ID" value="Pan_g1418.t1"/>
    <property type="gene ID" value="Pan_g1418"/>
</dbReference>
<reference evidence="2" key="1">
    <citation type="journal article" date="2013" name="Genetics">
        <title>The draft genome and transcriptome of Panagrellus redivivus are shaped by the harsh demands of a free-living lifestyle.</title>
        <authorList>
            <person name="Srinivasan J."/>
            <person name="Dillman A.R."/>
            <person name="Macchietto M.G."/>
            <person name="Heikkinen L."/>
            <person name="Lakso M."/>
            <person name="Fracchia K.M."/>
            <person name="Antoshechkin I."/>
            <person name="Mortazavi A."/>
            <person name="Wong G."/>
            <person name="Sternberg P.W."/>
        </authorList>
    </citation>
    <scope>NUCLEOTIDE SEQUENCE [LARGE SCALE GENOMIC DNA]</scope>
    <source>
        <strain evidence="2">MT8872</strain>
    </source>
</reference>
<feature type="transmembrane region" description="Helical" evidence="1">
    <location>
        <begin position="195"/>
        <end position="214"/>
    </location>
</feature>